<sequence>MEIPNDPSLITIVFPKTHYQKKRKSKFLFKELRSPTSMAERRDQVDIEDPPARIPLLESIQSQNSEPTGREDDEEAHLDSALQLLDVLLAFLGFHQSSVLSCALSWTGFVLVGIVLPVVVLQLTDCATCEKYQIKDFELDIVASQACLAAVSLLCLSHNLRKYGIKRFLTVDRQTSSLARFRKDYVEKILGSIRLLVFWALACFILKAVREVIRILYAERVSWGISIAILLAMTISWTYVSLISISTAIVFHLMCNLQLIHFDDYAKLLQTESEVLLLIEEHIFLRYHLSKISHRFRIFLLLQFLVVTASQFMTLFQTTGYSAMITLINGGDFAVSAIVQVVGVILCLHGATKISHRAQGTASVASRWHALVTCGPGDVSQPRHQNGNGNSDAPSSRLNSMTSNYSESDLESLDILTMPTTTQLASYMTSYHKRQAFGKKLRYLHLPKLPYMHFPTQLIFCSIWSSNSYLTTASIPKCNSKCANAYIIKHHKLDIVL</sequence>
<organism evidence="3 4">
    <name type="scientific">Momordica charantia</name>
    <name type="common">Bitter gourd</name>
    <name type="synonym">Balsam pear</name>
    <dbReference type="NCBI Taxonomy" id="3673"/>
    <lineage>
        <taxon>Eukaryota</taxon>
        <taxon>Viridiplantae</taxon>
        <taxon>Streptophyta</taxon>
        <taxon>Embryophyta</taxon>
        <taxon>Tracheophyta</taxon>
        <taxon>Spermatophyta</taxon>
        <taxon>Magnoliopsida</taxon>
        <taxon>eudicotyledons</taxon>
        <taxon>Gunneridae</taxon>
        <taxon>Pentapetalae</taxon>
        <taxon>rosids</taxon>
        <taxon>fabids</taxon>
        <taxon>Cucurbitales</taxon>
        <taxon>Cucurbitaceae</taxon>
        <taxon>Momordiceae</taxon>
        <taxon>Momordica</taxon>
    </lineage>
</organism>
<name>A0A6J1BQD8_MOMCH</name>
<dbReference type="AlphaFoldDB" id="A0A6J1BQD8"/>
<keyword evidence="3" id="KW-1185">Reference proteome</keyword>
<feature type="transmembrane region" description="Helical" evidence="2">
    <location>
        <begin position="189"/>
        <end position="209"/>
    </location>
</feature>
<dbReference type="PANTHER" id="PTHR31963">
    <property type="entry name" value="RAS GUANINE NUCLEOTIDE EXCHANGE FACTOR K"/>
    <property type="match status" value="1"/>
</dbReference>
<dbReference type="GeneID" id="111004677"/>
<gene>
    <name evidence="4" type="primary">LOC111004677</name>
</gene>
<feature type="transmembrane region" description="Helical" evidence="2">
    <location>
        <begin position="99"/>
        <end position="121"/>
    </location>
</feature>
<feature type="transmembrane region" description="Helical" evidence="2">
    <location>
        <begin position="221"/>
        <end position="251"/>
    </location>
</feature>
<dbReference type="KEGG" id="mcha:111004677"/>
<evidence type="ECO:0000313" key="4">
    <source>
        <dbReference type="RefSeq" id="XP_022131489.1"/>
    </source>
</evidence>
<evidence type="ECO:0000256" key="1">
    <source>
        <dbReference type="SAM" id="MobiDB-lite"/>
    </source>
</evidence>
<feature type="region of interest" description="Disordered" evidence="1">
    <location>
        <begin position="377"/>
        <end position="403"/>
    </location>
</feature>
<dbReference type="RefSeq" id="XP_022131489.1">
    <property type="nucleotide sequence ID" value="XM_022275797.1"/>
</dbReference>
<reference evidence="4" key="1">
    <citation type="submission" date="2025-08" db="UniProtKB">
        <authorList>
            <consortium name="RefSeq"/>
        </authorList>
    </citation>
    <scope>IDENTIFICATION</scope>
    <source>
        <strain evidence="4">OHB3-1</strain>
    </source>
</reference>
<evidence type="ECO:0000313" key="3">
    <source>
        <dbReference type="Proteomes" id="UP000504603"/>
    </source>
</evidence>
<proteinExistence type="predicted"/>
<accession>A0A6J1BQD8</accession>
<evidence type="ECO:0000256" key="2">
    <source>
        <dbReference type="SAM" id="Phobius"/>
    </source>
</evidence>
<dbReference type="PANTHER" id="PTHR31963:SF2">
    <property type="entry name" value="ZINC FINGER CONSTANS-LIKE PROTEIN (DUF3537)"/>
    <property type="match status" value="1"/>
</dbReference>
<keyword evidence="2" id="KW-0472">Membrane</keyword>
<feature type="compositionally biased region" description="Polar residues" evidence="1">
    <location>
        <begin position="382"/>
        <end position="403"/>
    </location>
</feature>
<dbReference type="Proteomes" id="UP000504603">
    <property type="component" value="Unplaced"/>
</dbReference>
<dbReference type="Pfam" id="PF12056">
    <property type="entry name" value="DUF3537"/>
    <property type="match status" value="1"/>
</dbReference>
<keyword evidence="2" id="KW-0812">Transmembrane</keyword>
<dbReference type="InterPro" id="IPR021924">
    <property type="entry name" value="DUF3537"/>
</dbReference>
<protein>
    <submittedName>
        <fullName evidence="4">Uncharacterized protein LOC111004677 isoform X1</fullName>
    </submittedName>
</protein>
<feature type="transmembrane region" description="Helical" evidence="2">
    <location>
        <begin position="141"/>
        <end position="160"/>
    </location>
</feature>
<keyword evidence="2" id="KW-1133">Transmembrane helix</keyword>
<dbReference type="OrthoDB" id="1897957at2759"/>
<feature type="transmembrane region" description="Helical" evidence="2">
    <location>
        <begin position="333"/>
        <end position="351"/>
    </location>
</feature>
<feature type="transmembrane region" description="Helical" evidence="2">
    <location>
        <begin position="296"/>
        <end position="313"/>
    </location>
</feature>